<dbReference type="AlphaFoldDB" id="A0A836GFG6"/>
<keyword evidence="3" id="KW-1185">Reference proteome</keyword>
<organism evidence="2 3">
    <name type="scientific">Leishmania enriettii</name>
    <dbReference type="NCBI Taxonomy" id="5663"/>
    <lineage>
        <taxon>Eukaryota</taxon>
        <taxon>Discoba</taxon>
        <taxon>Euglenozoa</taxon>
        <taxon>Kinetoplastea</taxon>
        <taxon>Metakinetoplastina</taxon>
        <taxon>Trypanosomatida</taxon>
        <taxon>Trypanosomatidae</taxon>
        <taxon>Leishmaniinae</taxon>
        <taxon>Leishmania</taxon>
    </lineage>
</organism>
<sequence length="200" mass="22661">MSKPSLRRNEHNARSAQNRVHYVRAQRQHLVRETQMLRMALEELQEEAEQANREEALARRAIDERHRELLRCLLHLSLAELDTTGAKAQAADGQVQPEATSATVFEVLRQYKAEQDIFTQEVSQHLEHLRKEAQQSCVSVGDTSAVHLPVQDHRSSVDSIAEEAELHSLRSELEALCEMKATVDEETEAAMLSVGRALFC</sequence>
<accession>A0A836GFG6</accession>
<dbReference type="GeneID" id="94169766"/>
<proteinExistence type="predicted"/>
<name>A0A836GFG6_LEIEN</name>
<dbReference type="Proteomes" id="UP000674179">
    <property type="component" value="Chromosome 32"/>
</dbReference>
<feature type="coiled-coil region" evidence="1">
    <location>
        <begin position="27"/>
        <end position="64"/>
    </location>
</feature>
<dbReference type="RefSeq" id="XP_067690359.1">
    <property type="nucleotide sequence ID" value="XM_067834256.1"/>
</dbReference>
<gene>
    <name evidence="2" type="ORF">CUR178_02500</name>
</gene>
<dbReference type="KEGG" id="lenr:94169766"/>
<keyword evidence="1" id="KW-0175">Coiled coil</keyword>
<reference evidence="2 3" key="1">
    <citation type="submission" date="2021-02" db="EMBL/GenBank/DDBJ databases">
        <title>Leishmania (Mundinia) enrietti genome sequencing and assembly.</title>
        <authorList>
            <person name="Almutairi H."/>
            <person name="Gatherer D."/>
        </authorList>
    </citation>
    <scope>NUCLEOTIDE SEQUENCE [LARGE SCALE GENOMIC DNA]</scope>
    <source>
        <strain evidence="2">CUR178</strain>
    </source>
</reference>
<comment type="caution">
    <text evidence="2">The sequence shown here is derived from an EMBL/GenBank/DDBJ whole genome shotgun (WGS) entry which is preliminary data.</text>
</comment>
<dbReference type="OrthoDB" id="266859at2759"/>
<evidence type="ECO:0000256" key="1">
    <source>
        <dbReference type="SAM" id="Coils"/>
    </source>
</evidence>
<dbReference type="EMBL" id="JAFHKP010000032">
    <property type="protein sequence ID" value="KAG5471189.1"/>
    <property type="molecule type" value="Genomic_DNA"/>
</dbReference>
<evidence type="ECO:0000313" key="3">
    <source>
        <dbReference type="Proteomes" id="UP000674179"/>
    </source>
</evidence>
<evidence type="ECO:0000313" key="2">
    <source>
        <dbReference type="EMBL" id="KAG5471189.1"/>
    </source>
</evidence>
<protein>
    <submittedName>
        <fullName evidence="2">Uncharacterized protein</fullName>
    </submittedName>
</protein>